<dbReference type="Gene3D" id="2.120.10.30">
    <property type="entry name" value="TolB, C-terminal domain"/>
    <property type="match status" value="2"/>
</dbReference>
<evidence type="ECO:0000313" key="5">
    <source>
        <dbReference type="Proteomes" id="UP000621500"/>
    </source>
</evidence>
<keyword evidence="5" id="KW-1185">Reference proteome</keyword>
<proteinExistence type="inferred from homology"/>
<comment type="similarity">
    <text evidence="1">Belongs to the TolB family.</text>
</comment>
<feature type="compositionally biased region" description="Low complexity" evidence="2">
    <location>
        <begin position="30"/>
        <end position="42"/>
    </location>
</feature>
<dbReference type="Proteomes" id="UP000621500">
    <property type="component" value="Unassembled WGS sequence"/>
</dbReference>
<gene>
    <name evidence="4" type="ORF">Pma05_69590</name>
</gene>
<dbReference type="InterPro" id="IPR011659">
    <property type="entry name" value="WD40"/>
</dbReference>
<dbReference type="SUPFAM" id="SSF82171">
    <property type="entry name" value="DPP6 N-terminal domain-like"/>
    <property type="match status" value="1"/>
</dbReference>
<sequence length="446" mass="46163">MTITLSLAMVATLTLPPVGAGGTLDSSTEGRGTTTRVSVSGTGEQGNSLAFDGATNGDGRYVSFSSYASNLVSGDTNEDADVFVRDRAAGTTTRVSVASDGVQGNGWSVEPVLSTDGRFVAFTSRASNLVPGDTNDEPDVFVHDRRTGTTRIVSVSTDGLQADNGGASGARISADGRFVAFVSWASTLVPDDTNGAADVFVRDLRRGVTSRVSVSSLGVQGNQLSQESAISADGRFVAFSSDAANLVPGDTNESPDVFVHDRRTGVTSRVSLTDDEAEAVGPAPELGSRSPAISADGRYVAFTSFALNLVPGDTNGFPDVFVRDRRAGTTRLVSVSSGGIQADAAGRGPSISADGQYVAFSSPATNLVRGDTNQDLDMFLHDRRTHRTIRVSVSTAGVQGNGSVLPGQVSGDGRHVVFTSAASNLVPADSNEAQDVFVWDPHGTRS</sequence>
<evidence type="ECO:0008006" key="6">
    <source>
        <dbReference type="Google" id="ProtNLM"/>
    </source>
</evidence>
<dbReference type="EMBL" id="BONX01000053">
    <property type="protein sequence ID" value="GIH00387.1"/>
    <property type="molecule type" value="Genomic_DNA"/>
</dbReference>
<evidence type="ECO:0000256" key="1">
    <source>
        <dbReference type="ARBA" id="ARBA00009820"/>
    </source>
</evidence>
<keyword evidence="3" id="KW-0732">Signal</keyword>
<accession>A0ABQ4F0F6</accession>
<feature type="signal peptide" evidence="3">
    <location>
        <begin position="1"/>
        <end position="20"/>
    </location>
</feature>
<name>A0ABQ4F0F6_9ACTN</name>
<organism evidence="4 5">
    <name type="scientific">Plantactinospora mayteni</name>
    <dbReference type="NCBI Taxonomy" id="566021"/>
    <lineage>
        <taxon>Bacteria</taxon>
        <taxon>Bacillati</taxon>
        <taxon>Actinomycetota</taxon>
        <taxon>Actinomycetes</taxon>
        <taxon>Micromonosporales</taxon>
        <taxon>Micromonosporaceae</taxon>
        <taxon>Plantactinospora</taxon>
    </lineage>
</organism>
<evidence type="ECO:0000313" key="4">
    <source>
        <dbReference type="EMBL" id="GIH00387.1"/>
    </source>
</evidence>
<feature type="region of interest" description="Disordered" evidence="2">
    <location>
        <begin position="18"/>
        <end position="44"/>
    </location>
</feature>
<dbReference type="RefSeq" id="WP_203861706.1">
    <property type="nucleotide sequence ID" value="NZ_BAAAZQ010000023.1"/>
</dbReference>
<evidence type="ECO:0000256" key="2">
    <source>
        <dbReference type="SAM" id="MobiDB-lite"/>
    </source>
</evidence>
<dbReference type="PANTHER" id="PTHR36842">
    <property type="entry name" value="PROTEIN TOLB HOMOLOG"/>
    <property type="match status" value="1"/>
</dbReference>
<protein>
    <recommendedName>
        <fullName evidence="6">Calcium-binding protein</fullName>
    </recommendedName>
</protein>
<dbReference type="Pfam" id="PF07676">
    <property type="entry name" value="PD40"/>
    <property type="match status" value="2"/>
</dbReference>
<evidence type="ECO:0000256" key="3">
    <source>
        <dbReference type="SAM" id="SignalP"/>
    </source>
</evidence>
<comment type="caution">
    <text evidence="4">The sequence shown here is derived from an EMBL/GenBank/DDBJ whole genome shotgun (WGS) entry which is preliminary data.</text>
</comment>
<dbReference type="InterPro" id="IPR011042">
    <property type="entry name" value="6-blade_b-propeller_TolB-like"/>
</dbReference>
<reference evidence="4 5" key="1">
    <citation type="submission" date="2021-01" db="EMBL/GenBank/DDBJ databases">
        <title>Whole genome shotgun sequence of Plantactinospora mayteni NBRC 109088.</title>
        <authorList>
            <person name="Komaki H."/>
            <person name="Tamura T."/>
        </authorList>
    </citation>
    <scope>NUCLEOTIDE SEQUENCE [LARGE SCALE GENOMIC DNA]</scope>
    <source>
        <strain evidence="4 5">NBRC 109088</strain>
    </source>
</reference>
<feature type="chain" id="PRO_5046731415" description="Calcium-binding protein" evidence="3">
    <location>
        <begin position="21"/>
        <end position="446"/>
    </location>
</feature>